<dbReference type="InterPro" id="IPR020845">
    <property type="entry name" value="AMP-binding_CS"/>
</dbReference>
<accession>A0A3B0WQB1</accession>
<evidence type="ECO:0000256" key="1">
    <source>
        <dbReference type="ARBA" id="ARBA00022741"/>
    </source>
</evidence>
<dbReference type="Pfam" id="PF00501">
    <property type="entry name" value="AMP-binding"/>
    <property type="match status" value="1"/>
</dbReference>
<dbReference type="GO" id="GO:0016020">
    <property type="term" value="C:membrane"/>
    <property type="evidence" value="ECO:0007669"/>
    <property type="project" value="TreeGrafter"/>
</dbReference>
<dbReference type="PROSITE" id="PS00455">
    <property type="entry name" value="AMP_BINDING"/>
    <property type="match status" value="1"/>
</dbReference>
<sequence length="602" mass="67647">MESEIIQVSEVQSLPGLFRERLKKTPDAIAYRQYDIASQQWTESSWQEMANEISRWQAAFEKDGLQPGEKVAIMVKNSREWVVFDQAALGLGLVTVPLYVDDRPDNVAYIINHADIRILFVQDRPQWNRLLKAEVDLGNLKRIISLKRISEEDKPDDCKLESLSDWVFGLSGELQAKEANADSLASIVYTSGTTGRSKGVMLSHKNILANAFAASLSKPWVARERFLSFLPLSHMFERTGGYYLPMILGAEVTYARSVTLLGEDLQNVKPTALVSVPRIYERIYGKIQKDLQTKSMLAKFLFNMTVDIGWRKFQYDQGREGWHPKLICWPLLNKFIVSKIMIKFGGEINVAICGGAALSEKVAKLFIGLGLPLIQGYGLTESSPIICVNRIEDNIPSSIGTAISGTEIRIGENNELQSHGPCSMLGYWKNEQATKDTFTEDGWLKSGDKARIDTDGHVYITGRLKDIMVLANGEKIPPSDMELAIALDTLFEQVMIIGEARAFLVAVLVLDKDAWADMAVTLNIHPDAPEVFTQRKVEKAILKRVAAKLKDFPGYAKIRRAHITLAPWTVDDGLLTPTLKTKRPKVMKKFKQEIEALYEEHK</sequence>
<evidence type="ECO:0000259" key="3">
    <source>
        <dbReference type="Pfam" id="PF00501"/>
    </source>
</evidence>
<dbReference type="GO" id="GO:0004467">
    <property type="term" value="F:long-chain fatty acid-CoA ligase activity"/>
    <property type="evidence" value="ECO:0007669"/>
    <property type="project" value="UniProtKB-EC"/>
</dbReference>
<dbReference type="InterPro" id="IPR042099">
    <property type="entry name" value="ANL_N_sf"/>
</dbReference>
<name>A0A3B0WQB1_9ZZZZ</name>
<evidence type="ECO:0000313" key="4">
    <source>
        <dbReference type="EMBL" id="VAW54810.1"/>
    </source>
</evidence>
<dbReference type="EC" id="6.2.1.3" evidence="4"/>
<dbReference type="PANTHER" id="PTHR43272:SF33">
    <property type="entry name" value="AMP-BINDING DOMAIN-CONTAINING PROTEIN-RELATED"/>
    <property type="match status" value="1"/>
</dbReference>
<evidence type="ECO:0000256" key="2">
    <source>
        <dbReference type="ARBA" id="ARBA00022840"/>
    </source>
</evidence>
<dbReference type="SUPFAM" id="SSF56801">
    <property type="entry name" value="Acetyl-CoA synthetase-like"/>
    <property type="match status" value="1"/>
</dbReference>
<dbReference type="GO" id="GO:0005524">
    <property type="term" value="F:ATP binding"/>
    <property type="evidence" value="ECO:0007669"/>
    <property type="project" value="UniProtKB-KW"/>
</dbReference>
<reference evidence="4" key="1">
    <citation type="submission" date="2018-06" db="EMBL/GenBank/DDBJ databases">
        <authorList>
            <person name="Zhirakovskaya E."/>
        </authorList>
    </citation>
    <scope>NUCLEOTIDE SEQUENCE</scope>
</reference>
<dbReference type="PANTHER" id="PTHR43272">
    <property type="entry name" value="LONG-CHAIN-FATTY-ACID--COA LIGASE"/>
    <property type="match status" value="1"/>
</dbReference>
<gene>
    <name evidence="4" type="ORF">MNBD_GAMMA07-2799</name>
</gene>
<keyword evidence="2" id="KW-0067">ATP-binding</keyword>
<proteinExistence type="predicted"/>
<dbReference type="AlphaFoldDB" id="A0A3B0WQB1"/>
<dbReference type="CDD" id="cd05907">
    <property type="entry name" value="VL_LC_FACS_like"/>
    <property type="match status" value="1"/>
</dbReference>
<keyword evidence="1" id="KW-0547">Nucleotide-binding</keyword>
<feature type="domain" description="AMP-dependent synthetase/ligase" evidence="3">
    <location>
        <begin position="18"/>
        <end position="428"/>
    </location>
</feature>
<organism evidence="4">
    <name type="scientific">hydrothermal vent metagenome</name>
    <dbReference type="NCBI Taxonomy" id="652676"/>
    <lineage>
        <taxon>unclassified sequences</taxon>
        <taxon>metagenomes</taxon>
        <taxon>ecological metagenomes</taxon>
    </lineage>
</organism>
<dbReference type="Pfam" id="PF23562">
    <property type="entry name" value="AMP-binding_C_3"/>
    <property type="match status" value="1"/>
</dbReference>
<protein>
    <submittedName>
        <fullName evidence="4">Long-chain-fatty-acid--CoA ligase</fullName>
        <ecNumber evidence="4">6.2.1.3</ecNumber>
    </submittedName>
</protein>
<dbReference type="EMBL" id="UOFF01000067">
    <property type="protein sequence ID" value="VAW54810.1"/>
    <property type="molecule type" value="Genomic_DNA"/>
</dbReference>
<dbReference type="Gene3D" id="3.40.50.12780">
    <property type="entry name" value="N-terminal domain of ligase-like"/>
    <property type="match status" value="1"/>
</dbReference>
<keyword evidence="4" id="KW-0436">Ligase</keyword>
<dbReference type="InterPro" id="IPR000873">
    <property type="entry name" value="AMP-dep_synth/lig_dom"/>
</dbReference>